<keyword evidence="3" id="KW-1185">Reference proteome</keyword>
<protein>
    <submittedName>
        <fullName evidence="2">Uncharacterized protein</fullName>
    </submittedName>
</protein>
<evidence type="ECO:0000313" key="3">
    <source>
        <dbReference type="Proteomes" id="UP000193144"/>
    </source>
</evidence>
<name>A0A1Y1ZZC8_9PLEO</name>
<gene>
    <name evidence="2" type="ORF">BCR34DRAFT_585056</name>
</gene>
<dbReference type="AlphaFoldDB" id="A0A1Y1ZZC8"/>
<evidence type="ECO:0000313" key="2">
    <source>
        <dbReference type="EMBL" id="ORY15407.1"/>
    </source>
</evidence>
<dbReference type="EMBL" id="MCFA01000025">
    <property type="protein sequence ID" value="ORY15407.1"/>
    <property type="molecule type" value="Genomic_DNA"/>
</dbReference>
<proteinExistence type="predicted"/>
<accession>A0A1Y1ZZC8</accession>
<evidence type="ECO:0000256" key="1">
    <source>
        <dbReference type="SAM" id="MobiDB-lite"/>
    </source>
</evidence>
<comment type="caution">
    <text evidence="2">The sequence shown here is derived from an EMBL/GenBank/DDBJ whole genome shotgun (WGS) entry which is preliminary data.</text>
</comment>
<dbReference type="Proteomes" id="UP000193144">
    <property type="component" value="Unassembled WGS sequence"/>
</dbReference>
<feature type="compositionally biased region" description="Polar residues" evidence="1">
    <location>
        <begin position="110"/>
        <end position="127"/>
    </location>
</feature>
<feature type="region of interest" description="Disordered" evidence="1">
    <location>
        <begin position="97"/>
        <end position="152"/>
    </location>
</feature>
<organism evidence="2 3">
    <name type="scientific">Clohesyomyces aquaticus</name>
    <dbReference type="NCBI Taxonomy" id="1231657"/>
    <lineage>
        <taxon>Eukaryota</taxon>
        <taxon>Fungi</taxon>
        <taxon>Dikarya</taxon>
        <taxon>Ascomycota</taxon>
        <taxon>Pezizomycotina</taxon>
        <taxon>Dothideomycetes</taxon>
        <taxon>Pleosporomycetidae</taxon>
        <taxon>Pleosporales</taxon>
        <taxon>Lindgomycetaceae</taxon>
        <taxon>Clohesyomyces</taxon>
    </lineage>
</organism>
<sequence>MASWSSTSTSVQTSEILRTFYPKRRVTSSQSSEMVCGCRMTLPKSQGNLPTLATQRPHHLRTVFKDGNAQSLAEDERKKISEKARVEALEATEALEILRPQKPKDKVQKSKSSNSAGTDFESGSTTEGSHHETLEALGAQEKARVLENVGSS</sequence>
<reference evidence="2 3" key="1">
    <citation type="submission" date="2016-07" db="EMBL/GenBank/DDBJ databases">
        <title>Pervasive Adenine N6-methylation of Active Genes in Fungi.</title>
        <authorList>
            <consortium name="DOE Joint Genome Institute"/>
            <person name="Mondo S.J."/>
            <person name="Dannebaum R.O."/>
            <person name="Kuo R.C."/>
            <person name="Labutti K."/>
            <person name="Haridas S."/>
            <person name="Kuo A."/>
            <person name="Salamov A."/>
            <person name="Ahrendt S.R."/>
            <person name="Lipzen A."/>
            <person name="Sullivan W."/>
            <person name="Andreopoulos W.B."/>
            <person name="Clum A."/>
            <person name="Lindquist E."/>
            <person name="Daum C."/>
            <person name="Ramamoorthy G.K."/>
            <person name="Gryganskyi A."/>
            <person name="Culley D."/>
            <person name="Magnuson J.K."/>
            <person name="James T.Y."/>
            <person name="O'Malley M.A."/>
            <person name="Stajich J.E."/>
            <person name="Spatafora J.W."/>
            <person name="Visel A."/>
            <person name="Grigoriev I.V."/>
        </authorList>
    </citation>
    <scope>NUCLEOTIDE SEQUENCE [LARGE SCALE GENOMIC DNA]</scope>
    <source>
        <strain evidence="2 3">CBS 115471</strain>
    </source>
</reference>